<keyword evidence="2" id="KW-1185">Reference proteome</keyword>
<reference evidence="1 2" key="1">
    <citation type="journal article" date="2017" name="Mol. Biol. Evol.">
        <title>The 4-celled Tetrabaena socialis nuclear genome reveals the essential components for genetic control of cell number at the origin of multicellularity in the volvocine lineage.</title>
        <authorList>
            <person name="Featherston J."/>
            <person name="Arakaki Y."/>
            <person name="Hanschen E.R."/>
            <person name="Ferris P.J."/>
            <person name="Michod R.E."/>
            <person name="Olson B.J.S.C."/>
            <person name="Nozaki H."/>
            <person name="Durand P.M."/>
        </authorList>
    </citation>
    <scope>NUCLEOTIDE SEQUENCE [LARGE SCALE GENOMIC DNA]</scope>
    <source>
        <strain evidence="1 2">NIES-571</strain>
    </source>
</reference>
<sequence length="194" mass="22015">MADGGWTDAQFRAYVAGLFDADGNVCLGYRYDNNVFRLQADITQTSCPELLAAIRDRLGYGVVSCGMRLRFMGASAIRFWEEVVLPYGVSHVHRYGTYHLLACRGHSYIPYGEDNSPCAWHEDGGRLCAKVEGAPEQWVEEQKVWTNWATAMEDWTGTERPDWAMANQEVQQERGHWVQHVQPDLRSRNANLAA</sequence>
<dbReference type="SUPFAM" id="SSF55608">
    <property type="entry name" value="Homing endonucleases"/>
    <property type="match status" value="1"/>
</dbReference>
<dbReference type="AlphaFoldDB" id="A0A2J8A8E2"/>
<dbReference type="OrthoDB" id="578178at2759"/>
<proteinExistence type="predicted"/>
<protein>
    <recommendedName>
        <fullName evidence="3">Homing endonuclease LAGLIDADG domain-containing protein</fullName>
    </recommendedName>
</protein>
<evidence type="ECO:0000313" key="1">
    <source>
        <dbReference type="EMBL" id="PNH08806.1"/>
    </source>
</evidence>
<comment type="caution">
    <text evidence="1">The sequence shown here is derived from an EMBL/GenBank/DDBJ whole genome shotgun (WGS) entry which is preliminary data.</text>
</comment>
<dbReference type="EMBL" id="PGGS01000115">
    <property type="protein sequence ID" value="PNH08806.1"/>
    <property type="molecule type" value="Genomic_DNA"/>
</dbReference>
<evidence type="ECO:0000313" key="2">
    <source>
        <dbReference type="Proteomes" id="UP000236333"/>
    </source>
</evidence>
<accession>A0A2J8A8E2</accession>
<feature type="non-terminal residue" evidence="1">
    <location>
        <position position="194"/>
    </location>
</feature>
<organism evidence="1 2">
    <name type="scientific">Tetrabaena socialis</name>
    <dbReference type="NCBI Taxonomy" id="47790"/>
    <lineage>
        <taxon>Eukaryota</taxon>
        <taxon>Viridiplantae</taxon>
        <taxon>Chlorophyta</taxon>
        <taxon>core chlorophytes</taxon>
        <taxon>Chlorophyceae</taxon>
        <taxon>CS clade</taxon>
        <taxon>Chlamydomonadales</taxon>
        <taxon>Tetrabaenaceae</taxon>
        <taxon>Tetrabaena</taxon>
    </lineage>
</organism>
<evidence type="ECO:0008006" key="3">
    <source>
        <dbReference type="Google" id="ProtNLM"/>
    </source>
</evidence>
<dbReference type="InterPro" id="IPR027434">
    <property type="entry name" value="Homing_endonucl"/>
</dbReference>
<name>A0A2J8A8E2_9CHLO</name>
<gene>
    <name evidence="1" type="ORF">TSOC_004619</name>
</gene>
<dbReference type="Proteomes" id="UP000236333">
    <property type="component" value="Unassembled WGS sequence"/>
</dbReference>